<dbReference type="InterPro" id="IPR036366">
    <property type="entry name" value="PGBDSf"/>
</dbReference>
<feature type="signal peptide" evidence="1">
    <location>
        <begin position="1"/>
        <end position="28"/>
    </location>
</feature>
<gene>
    <name evidence="3" type="ORF">GCM10010507_21470</name>
</gene>
<keyword evidence="1" id="KW-0732">Signal</keyword>
<reference evidence="3" key="2">
    <citation type="submission" date="2020-09" db="EMBL/GenBank/DDBJ databases">
        <authorList>
            <person name="Sun Q."/>
            <person name="Ohkuma M."/>
        </authorList>
    </citation>
    <scope>NUCLEOTIDE SEQUENCE</scope>
    <source>
        <strain evidence="3">JCM 4633</strain>
    </source>
</reference>
<dbReference type="RefSeq" id="WP_190109472.1">
    <property type="nucleotide sequence ID" value="NZ_BMVB01000006.1"/>
</dbReference>
<feature type="chain" id="PRO_5037379487" description="Peptidoglycan binding-like domain-containing protein" evidence="1">
    <location>
        <begin position="29"/>
        <end position="124"/>
    </location>
</feature>
<dbReference type="InterPro" id="IPR002477">
    <property type="entry name" value="Peptidoglycan-bd-like"/>
</dbReference>
<dbReference type="Gene3D" id="1.10.101.10">
    <property type="entry name" value="PGBD-like superfamily/PGBD"/>
    <property type="match status" value="1"/>
</dbReference>
<name>A0A918TGX7_STRCJ</name>
<dbReference type="Pfam" id="PF01471">
    <property type="entry name" value="PG_binding_1"/>
    <property type="match status" value="1"/>
</dbReference>
<dbReference type="EMBL" id="BMVB01000006">
    <property type="protein sequence ID" value="GHC45894.1"/>
    <property type="molecule type" value="Genomic_DNA"/>
</dbReference>
<evidence type="ECO:0000313" key="3">
    <source>
        <dbReference type="EMBL" id="GHC45894.1"/>
    </source>
</evidence>
<dbReference type="Proteomes" id="UP000646244">
    <property type="component" value="Unassembled WGS sequence"/>
</dbReference>
<proteinExistence type="predicted"/>
<feature type="domain" description="Peptidoglycan binding-like" evidence="2">
    <location>
        <begin position="56"/>
        <end position="118"/>
    </location>
</feature>
<evidence type="ECO:0000256" key="1">
    <source>
        <dbReference type="SAM" id="SignalP"/>
    </source>
</evidence>
<dbReference type="AlphaFoldDB" id="A0A918TGX7"/>
<reference evidence="3" key="1">
    <citation type="journal article" date="2014" name="Int. J. Syst. Evol. Microbiol.">
        <title>Complete genome sequence of Corynebacterium casei LMG S-19264T (=DSM 44701T), isolated from a smear-ripened cheese.</title>
        <authorList>
            <consortium name="US DOE Joint Genome Institute (JGI-PGF)"/>
            <person name="Walter F."/>
            <person name="Albersmeier A."/>
            <person name="Kalinowski J."/>
            <person name="Ruckert C."/>
        </authorList>
    </citation>
    <scope>NUCLEOTIDE SEQUENCE</scope>
    <source>
        <strain evidence="3">JCM 4633</strain>
    </source>
</reference>
<organism evidence="3 4">
    <name type="scientific">Streptomyces cinnamoneus</name>
    <name type="common">Streptoverticillium cinnamoneum</name>
    <dbReference type="NCBI Taxonomy" id="53446"/>
    <lineage>
        <taxon>Bacteria</taxon>
        <taxon>Bacillati</taxon>
        <taxon>Actinomycetota</taxon>
        <taxon>Actinomycetes</taxon>
        <taxon>Kitasatosporales</taxon>
        <taxon>Streptomycetaceae</taxon>
        <taxon>Streptomyces</taxon>
        <taxon>Streptomyces cinnamoneus group</taxon>
    </lineage>
</organism>
<sequence>MRLRTCAAAAATAAIFAAGPLPATPAMAAASTAAGVHGCNYSNSTPTISMARDSGGPAVKQAQCLLLYWGYSVGPSGIDGDFGRDTHDATIGFQYDSKYCSNRLTVDGEIGPNTWRALRGNGCP</sequence>
<comment type="caution">
    <text evidence="3">The sequence shown here is derived from an EMBL/GenBank/DDBJ whole genome shotgun (WGS) entry which is preliminary data.</text>
</comment>
<protein>
    <recommendedName>
        <fullName evidence="2">Peptidoglycan binding-like domain-containing protein</fullName>
    </recommendedName>
</protein>
<accession>A0A918TGX7</accession>
<evidence type="ECO:0000313" key="4">
    <source>
        <dbReference type="Proteomes" id="UP000646244"/>
    </source>
</evidence>
<dbReference type="InterPro" id="IPR036365">
    <property type="entry name" value="PGBD-like_sf"/>
</dbReference>
<dbReference type="SUPFAM" id="SSF47090">
    <property type="entry name" value="PGBD-like"/>
    <property type="match status" value="1"/>
</dbReference>
<evidence type="ECO:0000259" key="2">
    <source>
        <dbReference type="Pfam" id="PF01471"/>
    </source>
</evidence>